<evidence type="ECO:0000256" key="8">
    <source>
        <dbReference type="ARBA" id="ARBA00023136"/>
    </source>
</evidence>
<dbReference type="AlphaFoldDB" id="A0A439D0R7"/>
<keyword evidence="3 10" id="KW-0813">Transport</keyword>
<keyword evidence="8 9" id="KW-0472">Membrane</keyword>
<comment type="similarity">
    <text evidence="2 10">Belongs to the mitochondrial carrier (TC 2.A.29) family.</text>
</comment>
<dbReference type="SUPFAM" id="SSF103506">
    <property type="entry name" value="Mitochondrial carrier"/>
    <property type="match status" value="1"/>
</dbReference>
<evidence type="ECO:0000256" key="3">
    <source>
        <dbReference type="ARBA" id="ARBA00022448"/>
    </source>
</evidence>
<dbReference type="PANTHER" id="PTHR45939:SF2">
    <property type="entry name" value="CARRIER PROTEIN, PUTATIVE (AFU_ORTHOLOGUE AFUA_2G13870)-RELATED"/>
    <property type="match status" value="1"/>
</dbReference>
<dbReference type="GO" id="GO:0016020">
    <property type="term" value="C:membrane"/>
    <property type="evidence" value="ECO:0007669"/>
    <property type="project" value="UniProtKB-SubCell"/>
</dbReference>
<feature type="compositionally biased region" description="Basic and acidic residues" evidence="11">
    <location>
        <begin position="69"/>
        <end position="80"/>
    </location>
</feature>
<keyword evidence="13" id="KW-1185">Reference proteome</keyword>
<dbReference type="GO" id="GO:0015217">
    <property type="term" value="F:ADP transmembrane transporter activity"/>
    <property type="evidence" value="ECO:0007669"/>
    <property type="project" value="TreeGrafter"/>
</dbReference>
<feature type="compositionally biased region" description="Basic residues" evidence="11">
    <location>
        <begin position="1"/>
        <end position="20"/>
    </location>
</feature>
<feature type="compositionally biased region" description="Pro residues" evidence="11">
    <location>
        <begin position="85"/>
        <end position="116"/>
    </location>
</feature>
<feature type="region of interest" description="Disordered" evidence="11">
    <location>
        <begin position="323"/>
        <end position="359"/>
    </location>
</feature>
<evidence type="ECO:0000256" key="5">
    <source>
        <dbReference type="ARBA" id="ARBA00022737"/>
    </source>
</evidence>
<feature type="repeat" description="Solcar" evidence="9">
    <location>
        <begin position="285"/>
        <end position="418"/>
    </location>
</feature>
<organism evidence="12 13">
    <name type="scientific">Xylaria grammica</name>
    <dbReference type="NCBI Taxonomy" id="363999"/>
    <lineage>
        <taxon>Eukaryota</taxon>
        <taxon>Fungi</taxon>
        <taxon>Dikarya</taxon>
        <taxon>Ascomycota</taxon>
        <taxon>Pezizomycotina</taxon>
        <taxon>Sordariomycetes</taxon>
        <taxon>Xylariomycetidae</taxon>
        <taxon>Xylariales</taxon>
        <taxon>Xylariaceae</taxon>
        <taxon>Xylaria</taxon>
    </lineage>
</organism>
<dbReference type="PROSITE" id="PS50920">
    <property type="entry name" value="SOLCAR"/>
    <property type="match status" value="1"/>
</dbReference>
<evidence type="ECO:0000256" key="4">
    <source>
        <dbReference type="ARBA" id="ARBA00022692"/>
    </source>
</evidence>
<evidence type="ECO:0000256" key="7">
    <source>
        <dbReference type="ARBA" id="ARBA00022989"/>
    </source>
</evidence>
<gene>
    <name evidence="12" type="ORF">EKO27_g7045</name>
</gene>
<reference evidence="12 13" key="1">
    <citation type="submission" date="2018-12" db="EMBL/GenBank/DDBJ databases">
        <title>Draft genome sequence of Xylaria grammica IHI A82.</title>
        <authorList>
            <person name="Buettner E."/>
            <person name="Kellner H."/>
        </authorList>
    </citation>
    <scope>NUCLEOTIDE SEQUENCE [LARGE SCALE GENOMIC DNA]</scope>
    <source>
        <strain evidence="12 13">IHI A82</strain>
    </source>
</reference>
<evidence type="ECO:0000256" key="11">
    <source>
        <dbReference type="SAM" id="MobiDB-lite"/>
    </source>
</evidence>
<keyword evidence="6" id="KW-0999">Mitochondrion inner membrane</keyword>
<dbReference type="EMBL" id="RYZI01000221">
    <property type="protein sequence ID" value="RWA08049.1"/>
    <property type="molecule type" value="Genomic_DNA"/>
</dbReference>
<keyword evidence="6" id="KW-0496">Mitochondrion</keyword>
<dbReference type="Gene3D" id="1.50.40.10">
    <property type="entry name" value="Mitochondrial carrier domain"/>
    <property type="match status" value="2"/>
</dbReference>
<keyword evidence="5" id="KW-0677">Repeat</keyword>
<dbReference type="Pfam" id="PF00153">
    <property type="entry name" value="Mito_carr"/>
    <property type="match status" value="3"/>
</dbReference>
<protein>
    <recommendedName>
        <fullName evidence="14">Mitochondrial carrier protein</fullName>
    </recommendedName>
</protein>
<dbReference type="STRING" id="363999.A0A439D0R7"/>
<keyword evidence="4 9" id="KW-0812">Transmembrane</keyword>
<dbReference type="Proteomes" id="UP000286045">
    <property type="component" value="Unassembled WGS sequence"/>
</dbReference>
<evidence type="ECO:0000256" key="10">
    <source>
        <dbReference type="RuleBase" id="RU000488"/>
    </source>
</evidence>
<feature type="region of interest" description="Disordered" evidence="11">
    <location>
        <begin position="69"/>
        <end position="139"/>
    </location>
</feature>
<comment type="caution">
    <text evidence="12">The sequence shown here is derived from an EMBL/GenBank/DDBJ whole genome shotgun (WGS) entry which is preliminary data.</text>
</comment>
<evidence type="ECO:0000256" key="9">
    <source>
        <dbReference type="PROSITE-ProRule" id="PRU00282"/>
    </source>
</evidence>
<feature type="compositionally biased region" description="Basic and acidic residues" evidence="11">
    <location>
        <begin position="330"/>
        <end position="346"/>
    </location>
</feature>
<evidence type="ECO:0000256" key="2">
    <source>
        <dbReference type="ARBA" id="ARBA00006375"/>
    </source>
</evidence>
<dbReference type="InterPro" id="IPR023395">
    <property type="entry name" value="MCP_dom_sf"/>
</dbReference>
<evidence type="ECO:0008006" key="14">
    <source>
        <dbReference type="Google" id="ProtNLM"/>
    </source>
</evidence>
<evidence type="ECO:0000256" key="6">
    <source>
        <dbReference type="ARBA" id="ARBA00022792"/>
    </source>
</evidence>
<sequence>MPPRHHHHHHHRHHRHHHPHLPSPTTNSALPPLHHALSGSLGTLISTCSLYPLSLVIARLQVQRQLCRRREEDRPGRAPEYDPAPAHPGPGPSDPPPIPTTRAPTSPPPGGPPPPSEQVGTHQAPARDRDRQPKQPTAKNVGIVDVFSQIWSSDGDGGLRAFYTGLAQDAPKSALDSFLFFLFYEWFRALYLRSRRRVGRAEIRGLGVLIIGSAAGACSRAFTTPIANVVTRKQMATLLGPSTHGAREIAHSIRKEKGIAGFWSGYSASLEFLKTTFAENTYDDPGPRLTFLFAATSKAISSFVTYPFQIAKTRLQAGIPLGAGELDQEQSGKTHEVNLGPDKRAEDEGDDEGQACENKTGTVRTVQKLAQQSIFGTVAHIIRTEGIGSLYDGVGAELLKGFFSHGTTMLAKDVVHKLLFKLYIFVLGALAELRKRKYNRNTKGAT</sequence>
<evidence type="ECO:0000256" key="1">
    <source>
        <dbReference type="ARBA" id="ARBA00004141"/>
    </source>
</evidence>
<keyword evidence="7" id="KW-1133">Transmembrane helix</keyword>
<evidence type="ECO:0000313" key="13">
    <source>
        <dbReference type="Proteomes" id="UP000286045"/>
    </source>
</evidence>
<evidence type="ECO:0000313" key="12">
    <source>
        <dbReference type="EMBL" id="RWA08049.1"/>
    </source>
</evidence>
<name>A0A439D0R7_9PEZI</name>
<comment type="subcellular location">
    <subcellularLocation>
        <location evidence="1">Membrane</location>
        <topology evidence="1">Multi-pass membrane protein</topology>
    </subcellularLocation>
</comment>
<dbReference type="InterPro" id="IPR052217">
    <property type="entry name" value="Mito/Peroxisomal_Carrier"/>
</dbReference>
<feature type="region of interest" description="Disordered" evidence="11">
    <location>
        <begin position="1"/>
        <end position="32"/>
    </location>
</feature>
<accession>A0A439D0R7</accession>
<dbReference type="InterPro" id="IPR018108">
    <property type="entry name" value="MCP_transmembrane"/>
</dbReference>
<proteinExistence type="inferred from homology"/>
<dbReference type="PANTHER" id="PTHR45939">
    <property type="entry name" value="PEROXISOMAL MEMBRANE PROTEIN PMP34-RELATED"/>
    <property type="match status" value="1"/>
</dbReference>